<evidence type="ECO:0000259" key="4">
    <source>
        <dbReference type="PROSITE" id="PS50405"/>
    </source>
</evidence>
<proteinExistence type="inferred from homology"/>
<dbReference type="SUPFAM" id="SSF47616">
    <property type="entry name" value="GST C-terminal domain-like"/>
    <property type="match status" value="1"/>
</dbReference>
<dbReference type="SFLD" id="SFLDS00019">
    <property type="entry name" value="Glutathione_Transferase_(cytos"/>
    <property type="match status" value="1"/>
</dbReference>
<dbReference type="AlphaFoldDB" id="A0A4Q9VGY2"/>
<comment type="similarity">
    <text evidence="1">Belongs to the GST superfamily.</text>
</comment>
<dbReference type="FunFam" id="3.40.30.10:FF:000039">
    <property type="entry name" value="Glutathione S-transferase domain"/>
    <property type="match status" value="1"/>
</dbReference>
<reference evidence="5 6" key="1">
    <citation type="submission" date="2019-02" db="EMBL/GenBank/DDBJ databases">
        <title>Siculibacillus lacustris gen. nov., sp. nov., a new rosette-forming bacterium isolated from a freshwater crater lake (Lake St. Ana, Romania).</title>
        <authorList>
            <person name="Felfoldi T."/>
            <person name="Marton Z."/>
            <person name="Szabo A."/>
            <person name="Mentes A."/>
            <person name="Boka K."/>
            <person name="Marialigeti K."/>
            <person name="Mathe I."/>
            <person name="Koncz M."/>
            <person name="Schumann P."/>
            <person name="Toth E."/>
        </authorList>
    </citation>
    <scope>NUCLEOTIDE SEQUENCE [LARGE SCALE GENOMIC DNA]</scope>
    <source>
        <strain evidence="5 6">SA-279</strain>
    </source>
</reference>
<evidence type="ECO:0000256" key="1">
    <source>
        <dbReference type="ARBA" id="ARBA00007409"/>
    </source>
</evidence>
<keyword evidence="2 5" id="KW-0808">Transferase</keyword>
<dbReference type="PROSITE" id="PS50405">
    <property type="entry name" value="GST_CTER"/>
    <property type="match status" value="1"/>
</dbReference>
<comment type="caution">
    <text evidence="5">The sequence shown here is derived from an EMBL/GenBank/DDBJ whole genome shotgun (WGS) entry which is preliminary data.</text>
</comment>
<evidence type="ECO:0000259" key="3">
    <source>
        <dbReference type="PROSITE" id="PS50404"/>
    </source>
</evidence>
<dbReference type="SFLD" id="SFLDG00358">
    <property type="entry name" value="Main_(cytGST)"/>
    <property type="match status" value="1"/>
</dbReference>
<dbReference type="Gene3D" id="1.20.1050.10">
    <property type="match status" value="1"/>
</dbReference>
<dbReference type="InterPro" id="IPR036282">
    <property type="entry name" value="Glutathione-S-Trfase_C_sf"/>
</dbReference>
<keyword evidence="6" id="KW-1185">Reference proteome</keyword>
<dbReference type="Pfam" id="PF13410">
    <property type="entry name" value="GST_C_2"/>
    <property type="match status" value="1"/>
</dbReference>
<feature type="domain" description="GST N-terminal" evidence="3">
    <location>
        <begin position="1"/>
        <end position="80"/>
    </location>
</feature>
<dbReference type="SFLD" id="SFLDG01150">
    <property type="entry name" value="Main.1:_Beta-like"/>
    <property type="match status" value="1"/>
</dbReference>
<name>A0A4Q9VGY2_9HYPH</name>
<evidence type="ECO:0000313" key="6">
    <source>
        <dbReference type="Proteomes" id="UP000292781"/>
    </source>
</evidence>
<sequence>MKIWGRRNSANVKKVLWAAEELGLPYEQIDAGGAFGIVSTPDYLARNPNGLVPLLEDGDLTLWESNTIVRYLAARYGAGTLWIADPGARAEAEKWMDWSHQFAAPFREVIFGLLRTPPEKRNLAAIEGGRVAVARLFGIADAALATTPWLSGPAFGIADIVLGPFAYVWMELAIERPDHPHLADWYRRLQTRPTWPTAVAIGLS</sequence>
<protein>
    <submittedName>
        <fullName evidence="5">Glutathione S-transferase family protein</fullName>
    </submittedName>
</protein>
<dbReference type="Gene3D" id="3.40.30.10">
    <property type="entry name" value="Glutaredoxin"/>
    <property type="match status" value="1"/>
</dbReference>
<organism evidence="5 6">
    <name type="scientific">Siculibacillus lacustris</name>
    <dbReference type="NCBI Taxonomy" id="1549641"/>
    <lineage>
        <taxon>Bacteria</taxon>
        <taxon>Pseudomonadati</taxon>
        <taxon>Pseudomonadota</taxon>
        <taxon>Alphaproteobacteria</taxon>
        <taxon>Hyphomicrobiales</taxon>
        <taxon>Ancalomicrobiaceae</taxon>
        <taxon>Siculibacillus</taxon>
    </lineage>
</organism>
<dbReference type="InterPro" id="IPR036249">
    <property type="entry name" value="Thioredoxin-like_sf"/>
</dbReference>
<dbReference type="PROSITE" id="PS50404">
    <property type="entry name" value="GST_NTER"/>
    <property type="match status" value="1"/>
</dbReference>
<dbReference type="Proteomes" id="UP000292781">
    <property type="component" value="Unassembled WGS sequence"/>
</dbReference>
<dbReference type="OrthoDB" id="9810080at2"/>
<dbReference type="PANTHER" id="PTHR44051">
    <property type="entry name" value="GLUTATHIONE S-TRANSFERASE-RELATED"/>
    <property type="match status" value="1"/>
</dbReference>
<dbReference type="CDD" id="cd03047">
    <property type="entry name" value="GST_N_2"/>
    <property type="match status" value="1"/>
</dbReference>
<dbReference type="InterPro" id="IPR004045">
    <property type="entry name" value="Glutathione_S-Trfase_N"/>
</dbReference>
<dbReference type="InterPro" id="IPR040079">
    <property type="entry name" value="Glutathione_S-Trfase"/>
</dbReference>
<gene>
    <name evidence="5" type="ORF">EYW49_18630</name>
</gene>
<feature type="domain" description="GST C-terminal" evidence="4">
    <location>
        <begin position="85"/>
        <end position="204"/>
    </location>
</feature>
<evidence type="ECO:0000256" key="2">
    <source>
        <dbReference type="ARBA" id="ARBA00022679"/>
    </source>
</evidence>
<accession>A0A4Q9VGY2</accession>
<dbReference type="PANTHER" id="PTHR44051:SF19">
    <property type="entry name" value="DISULFIDE-BOND OXIDOREDUCTASE YFCG"/>
    <property type="match status" value="1"/>
</dbReference>
<dbReference type="EMBL" id="SJFN01000035">
    <property type="protein sequence ID" value="TBW34320.1"/>
    <property type="molecule type" value="Genomic_DNA"/>
</dbReference>
<dbReference type="GO" id="GO:0016740">
    <property type="term" value="F:transferase activity"/>
    <property type="evidence" value="ECO:0007669"/>
    <property type="project" value="UniProtKB-KW"/>
</dbReference>
<dbReference type="Pfam" id="PF02798">
    <property type="entry name" value="GST_N"/>
    <property type="match status" value="1"/>
</dbReference>
<dbReference type="InterPro" id="IPR010987">
    <property type="entry name" value="Glutathione-S-Trfase_C-like"/>
</dbReference>
<evidence type="ECO:0000313" key="5">
    <source>
        <dbReference type="EMBL" id="TBW34320.1"/>
    </source>
</evidence>
<dbReference type="SUPFAM" id="SSF52833">
    <property type="entry name" value="Thioredoxin-like"/>
    <property type="match status" value="1"/>
</dbReference>